<evidence type="ECO:0000313" key="3">
    <source>
        <dbReference type="EMBL" id="MDP0399388.1"/>
    </source>
</evidence>
<dbReference type="AlphaFoldDB" id="A0AA90NHZ8"/>
<accession>A0AA90NHZ8</accession>
<dbReference type="RefSeq" id="WP_305112043.1">
    <property type="nucleotide sequence ID" value="NZ_JAUTIX010000006.1"/>
</dbReference>
<sequence>MSEPETGSAGRRGCLGAVVVVVAALLLCVLVVFSPDLYGRFRAGDSAADRWLAVATGAFAAIQLLILATAYGYAVMASVRRLYWCAHRRKAVKRWRRIARAAGIGPVRRWAALRAGTNAPTKQSIKRLWKARTPAWLGRGLFLLGFACSIGAWVDMGADLADPPIGMFSFVILALVVLSDDRAPSVFESPTLGKHALRPDDDPDSATRHARAD</sequence>
<keyword evidence="2" id="KW-1133">Transmembrane helix</keyword>
<keyword evidence="2" id="KW-0472">Membrane</keyword>
<feature type="compositionally biased region" description="Basic and acidic residues" evidence="1">
    <location>
        <begin position="197"/>
        <end position="213"/>
    </location>
</feature>
<name>A0AA90NHZ8_9ACTN</name>
<protein>
    <submittedName>
        <fullName evidence="3">Uncharacterized protein</fullName>
    </submittedName>
</protein>
<feature type="transmembrane region" description="Helical" evidence="2">
    <location>
        <begin position="160"/>
        <end position="178"/>
    </location>
</feature>
<keyword evidence="2" id="KW-0812">Transmembrane</keyword>
<feature type="transmembrane region" description="Helical" evidence="2">
    <location>
        <begin position="136"/>
        <end position="154"/>
    </location>
</feature>
<gene>
    <name evidence="3" type="ORF">Q7X28_15795</name>
</gene>
<reference evidence="3" key="1">
    <citation type="submission" date="2023-08" db="EMBL/GenBank/DDBJ databases">
        <title>The draft genome of Tsukamurella strandjordii strain 050030.</title>
        <authorList>
            <person name="Zhao F."/>
            <person name="Feng Y."/>
            <person name="Zong Z."/>
        </authorList>
    </citation>
    <scope>NUCLEOTIDE SEQUENCE</scope>
    <source>
        <strain evidence="3">050030</strain>
    </source>
</reference>
<evidence type="ECO:0000313" key="4">
    <source>
        <dbReference type="Proteomes" id="UP001178281"/>
    </source>
</evidence>
<dbReference type="Proteomes" id="UP001178281">
    <property type="component" value="Unassembled WGS sequence"/>
</dbReference>
<feature type="transmembrane region" description="Helical" evidence="2">
    <location>
        <begin position="53"/>
        <end position="74"/>
    </location>
</feature>
<comment type="caution">
    <text evidence="3">The sequence shown here is derived from an EMBL/GenBank/DDBJ whole genome shotgun (WGS) entry which is preliminary data.</text>
</comment>
<evidence type="ECO:0000256" key="1">
    <source>
        <dbReference type="SAM" id="MobiDB-lite"/>
    </source>
</evidence>
<keyword evidence="4" id="KW-1185">Reference proteome</keyword>
<organism evidence="3 4">
    <name type="scientific">Tsukamurella strandjordii</name>
    <dbReference type="NCBI Taxonomy" id="147577"/>
    <lineage>
        <taxon>Bacteria</taxon>
        <taxon>Bacillati</taxon>
        <taxon>Actinomycetota</taxon>
        <taxon>Actinomycetes</taxon>
        <taxon>Mycobacteriales</taxon>
        <taxon>Tsukamurellaceae</taxon>
        <taxon>Tsukamurella</taxon>
    </lineage>
</organism>
<proteinExistence type="predicted"/>
<feature type="transmembrane region" description="Helical" evidence="2">
    <location>
        <begin position="12"/>
        <end position="33"/>
    </location>
</feature>
<feature type="region of interest" description="Disordered" evidence="1">
    <location>
        <begin position="190"/>
        <end position="213"/>
    </location>
</feature>
<evidence type="ECO:0000256" key="2">
    <source>
        <dbReference type="SAM" id="Phobius"/>
    </source>
</evidence>
<dbReference type="EMBL" id="JAUTIX010000006">
    <property type="protein sequence ID" value="MDP0399388.1"/>
    <property type="molecule type" value="Genomic_DNA"/>
</dbReference>